<dbReference type="Proteomes" id="UP000215335">
    <property type="component" value="Unassembled WGS sequence"/>
</dbReference>
<comment type="caution">
    <text evidence="2">The sequence shown here is derived from an EMBL/GenBank/DDBJ whole genome shotgun (WGS) entry which is preliminary data.</text>
</comment>
<organism evidence="2 3">
    <name type="scientific">Trichomalopsis sarcophagae</name>
    <dbReference type="NCBI Taxonomy" id="543379"/>
    <lineage>
        <taxon>Eukaryota</taxon>
        <taxon>Metazoa</taxon>
        <taxon>Ecdysozoa</taxon>
        <taxon>Arthropoda</taxon>
        <taxon>Hexapoda</taxon>
        <taxon>Insecta</taxon>
        <taxon>Pterygota</taxon>
        <taxon>Neoptera</taxon>
        <taxon>Endopterygota</taxon>
        <taxon>Hymenoptera</taxon>
        <taxon>Apocrita</taxon>
        <taxon>Proctotrupomorpha</taxon>
        <taxon>Chalcidoidea</taxon>
        <taxon>Pteromalidae</taxon>
        <taxon>Pteromalinae</taxon>
        <taxon>Trichomalopsis</taxon>
    </lineage>
</organism>
<name>A0A232FN86_9HYME</name>
<dbReference type="EMBL" id="NNAY01000004">
    <property type="protein sequence ID" value="OXU32201.1"/>
    <property type="molecule type" value="Genomic_DNA"/>
</dbReference>
<feature type="region of interest" description="Disordered" evidence="1">
    <location>
        <begin position="84"/>
        <end position="103"/>
    </location>
</feature>
<reference evidence="2 3" key="1">
    <citation type="journal article" date="2017" name="Curr. Biol.">
        <title>The Evolution of Venom by Co-option of Single-Copy Genes.</title>
        <authorList>
            <person name="Martinson E.O."/>
            <person name="Mrinalini"/>
            <person name="Kelkar Y.D."/>
            <person name="Chang C.H."/>
            <person name="Werren J.H."/>
        </authorList>
    </citation>
    <scope>NUCLEOTIDE SEQUENCE [LARGE SCALE GENOMIC DNA]</scope>
    <source>
        <strain evidence="2 3">Alberta</strain>
        <tissue evidence="2">Whole body</tissue>
    </source>
</reference>
<evidence type="ECO:0000256" key="1">
    <source>
        <dbReference type="SAM" id="MobiDB-lite"/>
    </source>
</evidence>
<protein>
    <submittedName>
        <fullName evidence="2">Uncharacterized protein</fullName>
    </submittedName>
</protein>
<evidence type="ECO:0000313" key="2">
    <source>
        <dbReference type="EMBL" id="OXU32201.1"/>
    </source>
</evidence>
<gene>
    <name evidence="2" type="ORF">TSAR_007995</name>
</gene>
<proteinExistence type="predicted"/>
<evidence type="ECO:0000313" key="3">
    <source>
        <dbReference type="Proteomes" id="UP000215335"/>
    </source>
</evidence>
<dbReference type="AlphaFoldDB" id="A0A232FN86"/>
<keyword evidence="3" id="KW-1185">Reference proteome</keyword>
<sequence length="203" mass="23564">MRQESKGGGTTAKESRDIWMQLDFYEFFQRILRYGLKQSSYLQEITQPPRRTAYNYFCRPTFPTFNLPRTWLVRVMEGKGREGQHGDWQLRLSPQRKSGGPSEGLEELIGPLTKLFRASIALAHVPAIWKTAKVVFAIGHEVRIGSWEACHEETWELPEAAEKCPICHNHKDSQATLIRLVGQEIFVFLWEWVGSLNLRLQFE</sequence>
<accession>A0A232FN86</accession>